<feature type="compositionally biased region" description="Basic and acidic residues" evidence="1">
    <location>
        <begin position="1"/>
        <end position="10"/>
    </location>
</feature>
<dbReference type="SUPFAM" id="SSF53474">
    <property type="entry name" value="alpha/beta-Hydrolases"/>
    <property type="match status" value="1"/>
</dbReference>
<dbReference type="OrthoDB" id="1707188at2759"/>
<comment type="caution">
    <text evidence="2">The sequence shown here is derived from an EMBL/GenBank/DDBJ whole genome shotgun (WGS) entry which is preliminary data.</text>
</comment>
<dbReference type="Proteomes" id="UP001151287">
    <property type="component" value="Unassembled WGS sequence"/>
</dbReference>
<dbReference type="Gene3D" id="3.40.50.1820">
    <property type="entry name" value="alpha/beta hydrolase"/>
    <property type="match status" value="1"/>
</dbReference>
<organism evidence="2 3">
    <name type="scientific">Rhynchospora breviuscula</name>
    <dbReference type="NCBI Taxonomy" id="2022672"/>
    <lineage>
        <taxon>Eukaryota</taxon>
        <taxon>Viridiplantae</taxon>
        <taxon>Streptophyta</taxon>
        <taxon>Embryophyta</taxon>
        <taxon>Tracheophyta</taxon>
        <taxon>Spermatophyta</taxon>
        <taxon>Magnoliopsida</taxon>
        <taxon>Liliopsida</taxon>
        <taxon>Poales</taxon>
        <taxon>Cyperaceae</taxon>
        <taxon>Cyperoideae</taxon>
        <taxon>Rhynchosporeae</taxon>
        <taxon>Rhynchospora</taxon>
    </lineage>
</organism>
<evidence type="ECO:0000313" key="2">
    <source>
        <dbReference type="EMBL" id="KAJ1685000.1"/>
    </source>
</evidence>
<keyword evidence="3" id="KW-1185">Reference proteome</keyword>
<gene>
    <name evidence="2" type="ORF">LUZ63_016390</name>
</gene>
<dbReference type="EMBL" id="JAMQYH010000005">
    <property type="protein sequence ID" value="KAJ1685000.1"/>
    <property type="molecule type" value="Genomic_DNA"/>
</dbReference>
<dbReference type="PANTHER" id="PTHR31479">
    <property type="entry name" value="ALPHA/BETA-HYDROLASES SUPERFAMILY PROTEIN"/>
    <property type="match status" value="1"/>
</dbReference>
<evidence type="ECO:0000313" key="3">
    <source>
        <dbReference type="Proteomes" id="UP001151287"/>
    </source>
</evidence>
<feature type="region of interest" description="Disordered" evidence="1">
    <location>
        <begin position="1"/>
        <end position="29"/>
    </location>
</feature>
<sequence length="367" mass="41459">MGTTAKEEKSSSNSAGCGNGKEQEEKHVRVRDHHPWDYHVSGPRDLASPHWRDLIFSSWRNPSYRRIAMSCFVQAAYLLELDRQAKRTGTQEIASRWWKQFKYKLVRTLVDGRDGSIYGAVLEWDHSAAIADYLFVRPWGAPKAAIALRGTIIKGSTIRRDFEDDFRLVTWDCLKGTVRFRGTMEAVKAMISKHGAHNVCIGGHSLGAGIALHVSKELAKQGIYIDCHLFNPPSVSLPQTLRFIQKTASLLWKGNKSRKDSDDENGAEKLLKDVNGWMPHLYINDADYICMHYADRAGSATMTSSHKGNNAPSRLFLAPRGQQSLMEAHGLQQWWSNDIELQRSISDSRLLTRQLRSMYLESPSGKS</sequence>
<protein>
    <submittedName>
        <fullName evidence="2">Uncharacterized protein</fullName>
    </submittedName>
</protein>
<reference evidence="2" key="1">
    <citation type="journal article" date="2022" name="Cell">
        <title>Repeat-based holocentromeres influence genome architecture and karyotype evolution.</title>
        <authorList>
            <person name="Hofstatter P.G."/>
            <person name="Thangavel G."/>
            <person name="Lux T."/>
            <person name="Neumann P."/>
            <person name="Vondrak T."/>
            <person name="Novak P."/>
            <person name="Zhang M."/>
            <person name="Costa L."/>
            <person name="Castellani M."/>
            <person name="Scott A."/>
            <person name="Toegelov H."/>
            <person name="Fuchs J."/>
            <person name="Mata-Sucre Y."/>
            <person name="Dias Y."/>
            <person name="Vanzela A.L.L."/>
            <person name="Huettel B."/>
            <person name="Almeida C.C.S."/>
            <person name="Simkova H."/>
            <person name="Souza G."/>
            <person name="Pedrosa-Harand A."/>
            <person name="Macas J."/>
            <person name="Mayer K.F.X."/>
            <person name="Houben A."/>
            <person name="Marques A."/>
        </authorList>
    </citation>
    <scope>NUCLEOTIDE SEQUENCE</scope>
    <source>
        <strain evidence="2">RhyBre1mFocal</strain>
    </source>
</reference>
<dbReference type="AlphaFoldDB" id="A0A9P9Z9T1"/>
<accession>A0A9P9Z9T1</accession>
<proteinExistence type="predicted"/>
<dbReference type="InterPro" id="IPR029058">
    <property type="entry name" value="AB_hydrolase_fold"/>
</dbReference>
<evidence type="ECO:0000256" key="1">
    <source>
        <dbReference type="SAM" id="MobiDB-lite"/>
    </source>
</evidence>
<name>A0A9P9Z9T1_9POAL</name>
<dbReference type="PANTHER" id="PTHR31479:SF3">
    <property type="entry name" value="ALPHA_BETA-HYDROLASES SUPERFAMILY PROTEIN"/>
    <property type="match status" value="1"/>
</dbReference>